<dbReference type="PANTHER" id="PTHR37984">
    <property type="entry name" value="PROTEIN CBG26694"/>
    <property type="match status" value="1"/>
</dbReference>
<proteinExistence type="predicted"/>
<comment type="caution">
    <text evidence="3">The sequence shown here is derived from an EMBL/GenBank/DDBJ whole genome shotgun (WGS) entry which is preliminary data.</text>
</comment>
<dbReference type="InterPro" id="IPR001584">
    <property type="entry name" value="Integrase_cat-core"/>
</dbReference>
<reference evidence="3 4" key="1">
    <citation type="journal article" date="2015" name="Genome Biol. Evol.">
        <title>Comparative Genomics of a Bacterivorous Green Alga Reveals Evolutionary Causalities and Consequences of Phago-Mixotrophic Mode of Nutrition.</title>
        <authorList>
            <person name="Burns J.A."/>
            <person name="Paasch A."/>
            <person name="Narechania A."/>
            <person name="Kim E."/>
        </authorList>
    </citation>
    <scope>NUCLEOTIDE SEQUENCE [LARGE SCALE GENOMIC DNA]</scope>
    <source>
        <strain evidence="3 4">PLY_AMNH</strain>
    </source>
</reference>
<organism evidence="3 4">
    <name type="scientific">Cymbomonas tetramitiformis</name>
    <dbReference type="NCBI Taxonomy" id="36881"/>
    <lineage>
        <taxon>Eukaryota</taxon>
        <taxon>Viridiplantae</taxon>
        <taxon>Chlorophyta</taxon>
        <taxon>Pyramimonadophyceae</taxon>
        <taxon>Pyramimonadales</taxon>
        <taxon>Pyramimonadaceae</taxon>
        <taxon>Cymbomonas</taxon>
    </lineage>
</organism>
<protein>
    <recommendedName>
        <fullName evidence="2">Integrase catalytic domain-containing protein</fullName>
    </recommendedName>
</protein>
<feature type="region of interest" description="Disordered" evidence="1">
    <location>
        <begin position="72"/>
        <end position="93"/>
    </location>
</feature>
<dbReference type="PANTHER" id="PTHR37984:SF5">
    <property type="entry name" value="PROTEIN NYNRIN-LIKE"/>
    <property type="match status" value="1"/>
</dbReference>
<accession>A0AAE0H1N0</accession>
<dbReference type="InterPro" id="IPR036397">
    <property type="entry name" value="RNaseH_sf"/>
</dbReference>
<evidence type="ECO:0000256" key="1">
    <source>
        <dbReference type="SAM" id="MobiDB-lite"/>
    </source>
</evidence>
<name>A0AAE0H1N0_9CHLO</name>
<dbReference type="GO" id="GO:0015074">
    <property type="term" value="P:DNA integration"/>
    <property type="evidence" value="ECO:0007669"/>
    <property type="project" value="InterPro"/>
</dbReference>
<dbReference type="AlphaFoldDB" id="A0AAE0H1N0"/>
<dbReference type="GO" id="GO:0003676">
    <property type="term" value="F:nucleic acid binding"/>
    <property type="evidence" value="ECO:0007669"/>
    <property type="project" value="InterPro"/>
</dbReference>
<feature type="domain" description="Integrase catalytic" evidence="2">
    <location>
        <begin position="247"/>
        <end position="420"/>
    </location>
</feature>
<dbReference type="InterPro" id="IPR012337">
    <property type="entry name" value="RNaseH-like_sf"/>
</dbReference>
<gene>
    <name evidence="3" type="ORF">CYMTET_4289</name>
</gene>
<dbReference type="Pfam" id="PF00665">
    <property type="entry name" value="rve"/>
    <property type="match status" value="1"/>
</dbReference>
<dbReference type="SUPFAM" id="SSF53098">
    <property type="entry name" value="Ribonuclease H-like"/>
    <property type="match status" value="1"/>
</dbReference>
<dbReference type="InterPro" id="IPR050951">
    <property type="entry name" value="Retrovirus_Pol_polyprotein"/>
</dbReference>
<dbReference type="Gene3D" id="3.30.420.10">
    <property type="entry name" value="Ribonuclease H-like superfamily/Ribonuclease H"/>
    <property type="match status" value="1"/>
</dbReference>
<dbReference type="Proteomes" id="UP001190700">
    <property type="component" value="Unassembled WGS sequence"/>
</dbReference>
<dbReference type="EMBL" id="LGRX02000543">
    <property type="protein sequence ID" value="KAK3288233.1"/>
    <property type="molecule type" value="Genomic_DNA"/>
</dbReference>
<dbReference type="PROSITE" id="PS50994">
    <property type="entry name" value="INTEGRASE"/>
    <property type="match status" value="1"/>
</dbReference>
<keyword evidence="4" id="KW-1185">Reference proteome</keyword>
<evidence type="ECO:0000259" key="2">
    <source>
        <dbReference type="PROSITE" id="PS50994"/>
    </source>
</evidence>
<evidence type="ECO:0000313" key="4">
    <source>
        <dbReference type="Proteomes" id="UP001190700"/>
    </source>
</evidence>
<sequence length="442" mass="50382">MAAARWIRVFSNASAPLKLTPFTSSNVARQSLAPLTHSWNDTSRTPWTHLTPIALVGVGAFFTPIALCDDNDKSTPPVSEDAEKDSSGEGIDTAFSKAKPEFKSHPEFVSFMAKEMADKTPFQQAHALVFSDDYYARCKEACTGDLGTKDRLVRTMRDKQYSVPDSGPFKGRLCKQEKEGLRAVVPFSLIEYTIWFKHVGEKGHLRGRQRTFKALRENYVGIPARWIDKYKTFCEYCQQDQRRKQDSRIKPIQVNLVWERHQCDLIDLRKFQCKFQGISYKWLLHLKDHHSRYSFLVALEKKEARGVLDAVMAIYDVFGPPCIFQTDNGKEFTAEVLQSAFKERWPGIQLLNGRARHPQSQGSVERANAVVEEYIRLLLRSQPGMPWADPFVLKSIAWAMNTTFSEPLQMTPYKCLFGYAPRLEEQAAGMCLDKAQAVAAEF</sequence>
<evidence type="ECO:0000313" key="3">
    <source>
        <dbReference type="EMBL" id="KAK3288233.1"/>
    </source>
</evidence>